<organism evidence="1 2">
    <name type="scientific">Bradyrhizobium septentrionale</name>
    <dbReference type="NCBI Taxonomy" id="1404411"/>
    <lineage>
        <taxon>Bacteria</taxon>
        <taxon>Pseudomonadati</taxon>
        <taxon>Pseudomonadota</taxon>
        <taxon>Alphaproteobacteria</taxon>
        <taxon>Hyphomicrobiales</taxon>
        <taxon>Nitrobacteraceae</taxon>
        <taxon>Bradyrhizobium</taxon>
    </lineage>
</organism>
<evidence type="ECO:0000313" key="2">
    <source>
        <dbReference type="Proteomes" id="UP001432046"/>
    </source>
</evidence>
<proteinExistence type="predicted"/>
<dbReference type="EMBL" id="CP147711">
    <property type="protein sequence ID" value="WXC76352.1"/>
    <property type="molecule type" value="Genomic_DNA"/>
</dbReference>
<name>A0ABZ2NN76_9BRAD</name>
<reference evidence="1" key="1">
    <citation type="journal article" date="2021" name="Int. J. Syst. Evol. Microbiol.">
        <title>Bradyrhizobium septentrionale sp. nov. (sv. septentrionale) and Bradyrhizobium quebecense sp. nov. (sv. septentrionale) associated with legumes native to Canada possess rearranged symbiosis genes and numerous insertion sequences.</title>
        <authorList>
            <person name="Bromfield E.S.P."/>
            <person name="Cloutier S."/>
        </authorList>
    </citation>
    <scope>NUCLEOTIDE SEQUENCE</scope>
    <source>
        <strain evidence="1">5S5</strain>
    </source>
</reference>
<gene>
    <name evidence="1" type="ORF">WDK88_22830</name>
</gene>
<dbReference type="RefSeq" id="WP_338833292.1">
    <property type="nucleotide sequence ID" value="NZ_CP147711.1"/>
</dbReference>
<accession>A0ABZ2NN76</accession>
<protein>
    <submittedName>
        <fullName evidence="1">Ig-like domain-containing protein</fullName>
    </submittedName>
</protein>
<evidence type="ECO:0000313" key="1">
    <source>
        <dbReference type="EMBL" id="WXC76352.1"/>
    </source>
</evidence>
<keyword evidence="2" id="KW-1185">Reference proteome</keyword>
<sequence>MQVDFSGVVTDISGIPPGGFFQFSSDGSFGLCVVDDGGTKAALTLPTADSKNHTIWIQTGDLTHQPLIHFPDAVLRPELSSRTSRVIGSGLICAGVQRFILGYEAQFQYKTFDVESGLIAALDDHQAVQFSEWSAGQIVDGKFEELYSFPPSKAP</sequence>
<dbReference type="Proteomes" id="UP001432046">
    <property type="component" value="Chromosome"/>
</dbReference>
<reference evidence="1" key="2">
    <citation type="submission" date="2024-03" db="EMBL/GenBank/DDBJ databases">
        <authorList>
            <person name="Bromfield E.S.P."/>
            <person name="Cloutier S."/>
        </authorList>
    </citation>
    <scope>NUCLEOTIDE SEQUENCE</scope>
    <source>
        <strain evidence="1">5S5</strain>
    </source>
</reference>